<organism evidence="2 4">
    <name type="scientific">Athelia psychrophila</name>
    <dbReference type="NCBI Taxonomy" id="1759441"/>
    <lineage>
        <taxon>Eukaryota</taxon>
        <taxon>Fungi</taxon>
        <taxon>Dikarya</taxon>
        <taxon>Basidiomycota</taxon>
        <taxon>Agaricomycotina</taxon>
        <taxon>Agaricomycetes</taxon>
        <taxon>Agaricomycetidae</taxon>
        <taxon>Atheliales</taxon>
        <taxon>Atheliaceae</taxon>
        <taxon>Athelia</taxon>
    </lineage>
</organism>
<feature type="compositionally biased region" description="Basic residues" evidence="1">
    <location>
        <begin position="52"/>
        <end position="61"/>
    </location>
</feature>
<dbReference type="SUPFAM" id="SSF46689">
    <property type="entry name" value="Homeodomain-like"/>
    <property type="match status" value="1"/>
</dbReference>
<proteinExistence type="predicted"/>
<dbReference type="EMBL" id="KV417619">
    <property type="protein sequence ID" value="KZP14292.1"/>
    <property type="molecule type" value="Genomic_DNA"/>
</dbReference>
<keyword evidence="4" id="KW-1185">Reference proteome</keyword>
<accession>A0A165X992</accession>
<dbReference type="STRING" id="436010.A0A165X992"/>
<dbReference type="InterPro" id="IPR009057">
    <property type="entry name" value="Homeodomain-like_sf"/>
</dbReference>
<reference evidence="2 4" key="1">
    <citation type="journal article" date="2016" name="Mol. Biol. Evol.">
        <title>Comparative Genomics of Early-Diverging Mushroom-Forming Fungi Provides Insights into the Origins of Lignocellulose Decay Capabilities.</title>
        <authorList>
            <person name="Nagy L.G."/>
            <person name="Riley R."/>
            <person name="Tritt A."/>
            <person name="Adam C."/>
            <person name="Daum C."/>
            <person name="Floudas D."/>
            <person name="Sun H."/>
            <person name="Yadav J.S."/>
            <person name="Pangilinan J."/>
            <person name="Larsson K.H."/>
            <person name="Matsuura K."/>
            <person name="Barry K."/>
            <person name="Labutti K."/>
            <person name="Kuo R."/>
            <person name="Ohm R.A."/>
            <person name="Bhattacharya S.S."/>
            <person name="Shirouzu T."/>
            <person name="Yoshinaga Y."/>
            <person name="Martin F.M."/>
            <person name="Grigoriev I.V."/>
            <person name="Hibbett D.S."/>
        </authorList>
    </citation>
    <scope>NUCLEOTIDE SEQUENCE [LARGE SCALE GENOMIC DNA]</scope>
    <source>
        <strain evidence="2 4">CBS 109695</strain>
    </source>
</reference>
<evidence type="ECO:0000313" key="4">
    <source>
        <dbReference type="Proteomes" id="UP000076532"/>
    </source>
</evidence>
<sequence>MVVCTPTKKARIFDYHNDGLSFEAIGRKLDLAPTTVRRNYAQMLRNNDPYHKNPKPGRPRKLAPEDLRHAEHLITSGEARDGSEVRMQLFPHVSDRTIRRNLSEIGLHGRV</sequence>
<evidence type="ECO:0008006" key="5">
    <source>
        <dbReference type="Google" id="ProtNLM"/>
    </source>
</evidence>
<evidence type="ECO:0000313" key="2">
    <source>
        <dbReference type="EMBL" id="KZP08327.1"/>
    </source>
</evidence>
<feature type="region of interest" description="Disordered" evidence="1">
    <location>
        <begin position="44"/>
        <end position="64"/>
    </location>
</feature>
<name>A0A165X992_9AGAM</name>
<dbReference type="Proteomes" id="UP000076532">
    <property type="component" value="Unassembled WGS sequence"/>
</dbReference>
<dbReference type="EMBL" id="KV417724">
    <property type="protein sequence ID" value="KZP08327.1"/>
    <property type="molecule type" value="Genomic_DNA"/>
</dbReference>
<gene>
    <name evidence="3" type="ORF">FIBSPDRAFT_751964</name>
    <name evidence="2" type="ORF">FIBSPDRAFT_761574</name>
</gene>
<feature type="non-terminal residue" evidence="2">
    <location>
        <position position="111"/>
    </location>
</feature>
<protein>
    <recommendedName>
        <fullName evidence="5">Transposase IS30-like HTH domain-containing protein</fullName>
    </recommendedName>
</protein>
<evidence type="ECO:0000313" key="3">
    <source>
        <dbReference type="EMBL" id="KZP14292.1"/>
    </source>
</evidence>
<dbReference type="AlphaFoldDB" id="A0A165X992"/>
<dbReference type="OrthoDB" id="2714764at2759"/>
<evidence type="ECO:0000256" key="1">
    <source>
        <dbReference type="SAM" id="MobiDB-lite"/>
    </source>
</evidence>